<accession>A0ABN7XE57</accession>
<feature type="non-terminal residue" evidence="1">
    <location>
        <position position="46"/>
    </location>
</feature>
<dbReference type="Proteomes" id="UP000789901">
    <property type="component" value="Unassembled WGS sequence"/>
</dbReference>
<evidence type="ECO:0000313" key="2">
    <source>
        <dbReference type="Proteomes" id="UP000789901"/>
    </source>
</evidence>
<protein>
    <submittedName>
        <fullName evidence="1">1034_t:CDS:1</fullName>
    </submittedName>
</protein>
<comment type="caution">
    <text evidence="1">The sequence shown here is derived from an EMBL/GenBank/DDBJ whole genome shotgun (WGS) entry which is preliminary data.</text>
</comment>
<reference evidence="1 2" key="1">
    <citation type="submission" date="2021-06" db="EMBL/GenBank/DDBJ databases">
        <authorList>
            <person name="Kallberg Y."/>
            <person name="Tangrot J."/>
            <person name="Rosling A."/>
        </authorList>
    </citation>
    <scope>NUCLEOTIDE SEQUENCE [LARGE SCALE GENOMIC DNA]</scope>
    <source>
        <strain evidence="1 2">120-4 pot B 10/14</strain>
    </source>
</reference>
<name>A0ABN7XE57_GIGMA</name>
<proteinExistence type="predicted"/>
<evidence type="ECO:0000313" key="1">
    <source>
        <dbReference type="EMBL" id="CAG8853546.1"/>
    </source>
</evidence>
<keyword evidence="2" id="KW-1185">Reference proteome</keyword>
<feature type="non-terminal residue" evidence="1">
    <location>
        <position position="1"/>
    </location>
</feature>
<dbReference type="EMBL" id="CAJVQB010125786">
    <property type="protein sequence ID" value="CAG8853546.1"/>
    <property type="molecule type" value="Genomic_DNA"/>
</dbReference>
<organism evidence="1 2">
    <name type="scientific">Gigaspora margarita</name>
    <dbReference type="NCBI Taxonomy" id="4874"/>
    <lineage>
        <taxon>Eukaryota</taxon>
        <taxon>Fungi</taxon>
        <taxon>Fungi incertae sedis</taxon>
        <taxon>Mucoromycota</taxon>
        <taxon>Glomeromycotina</taxon>
        <taxon>Glomeromycetes</taxon>
        <taxon>Diversisporales</taxon>
        <taxon>Gigasporaceae</taxon>
        <taxon>Gigaspora</taxon>
    </lineage>
</organism>
<gene>
    <name evidence="1" type="ORF">GMARGA_LOCUS42367</name>
</gene>
<sequence>TRSCFQEAHLDLLIPLLQDYNSINQEIKDRLPHALPITERKNTLNM</sequence>